<dbReference type="GO" id="GO:0000030">
    <property type="term" value="F:mannosyltransferase activity"/>
    <property type="evidence" value="ECO:0007669"/>
    <property type="project" value="InterPro"/>
</dbReference>
<comment type="similarity">
    <text evidence="2">Belongs to the BMT family.</text>
</comment>
<keyword evidence="3" id="KW-0735">Signal-anchor</keyword>
<dbReference type="Proteomes" id="UP000054466">
    <property type="component" value="Unassembled WGS sequence"/>
</dbReference>
<keyword evidence="3" id="KW-0812">Transmembrane</keyword>
<evidence type="ECO:0000256" key="3">
    <source>
        <dbReference type="ARBA" id="ARBA00022968"/>
    </source>
</evidence>
<feature type="compositionally biased region" description="Basic and acidic residues" evidence="4">
    <location>
        <begin position="618"/>
        <end position="678"/>
    </location>
</feature>
<dbReference type="HOGENOM" id="CLU_013841_2_0_1"/>
<dbReference type="InterPro" id="IPR021988">
    <property type="entry name" value="BMT1"/>
</dbReference>
<feature type="region of interest" description="Disordered" evidence="4">
    <location>
        <begin position="608"/>
        <end position="721"/>
    </location>
</feature>
<dbReference type="AlphaFoldDB" id="A0A0D2C0K9"/>
<sequence>MGIRPVLDRFSAPARVQRLSIFALATILIVLFFQNTLLAENPVIHRHKKVDRSRSDYYLQWGPFEPLPIPGFVNTGLPGKRSCDTLKYNSTVGVQKSFFLDDDIKQIALSLDSHPMVDYPDEMMNDPKIEANEIIDKTWSRLSGSSVWLPEKKVFLSVTRVIFSPSKTRSVPKMSFLRGQLFNQDWEHLDGHTITWAGQQFTFPLVFDVPTQWEEDGSLYGPEDPRIILEDNVEGAEPVIVFNMIAKRTEWKRAMYIFRPFSNYSTVLTIKDTDREHTEKNWAPFFIPNEQQQKAASKNPSKAVAPVRQPSEYIHFVYSFKPLRILKCHLRCGDCEFEYEQEVPDNFMTKHNEEGGSLRGGTNFVPVPLPSSMNIDPRVRVYAAFPRTNIEKQCDGSFYRPEFVVLINIGTQFHLAFASESLDFGTSILDLGPEDDRCDKGRILIPNSVAQWDTSHGHDVMSVTFSVNDETVQVARVQGLLGFVRNLPQFKTLLKKDGLLKGADSDLMGILSSWVGDDVRGCLVEAALNYAAAAQEITNPKEGGEVMDVTKELVLKLKQEADSAKQKDEEIFNHGFEPGHVFLEHPPDDEGIDQPFRFEMLGEFSDVEGLSVEGLDGDTSKNEDKKEEGDKEEEKKAEGKKEEAKKEDEKEADEKKNEKEDTREQEKETTEQGQEDKNQGAQEGDDNDEGKTPQNKPEIQPKPQHAHHRYHNHQNHRRMWS</sequence>
<evidence type="ECO:0000256" key="2">
    <source>
        <dbReference type="ARBA" id="ARBA00009486"/>
    </source>
</evidence>
<accession>A0A0D2C0K9</accession>
<gene>
    <name evidence="5" type="ORF">PV07_09741</name>
</gene>
<dbReference type="Pfam" id="PF12141">
    <property type="entry name" value="BMT"/>
    <property type="match status" value="2"/>
</dbReference>
<dbReference type="RefSeq" id="XP_016244216.1">
    <property type="nucleotide sequence ID" value="XM_016397025.1"/>
</dbReference>
<keyword evidence="6" id="KW-1185">Reference proteome</keyword>
<dbReference type="GeneID" id="27348935"/>
<evidence type="ECO:0000256" key="4">
    <source>
        <dbReference type="SAM" id="MobiDB-lite"/>
    </source>
</evidence>
<organism evidence="5 6">
    <name type="scientific">Cladophialophora immunda</name>
    <dbReference type="NCBI Taxonomy" id="569365"/>
    <lineage>
        <taxon>Eukaryota</taxon>
        <taxon>Fungi</taxon>
        <taxon>Dikarya</taxon>
        <taxon>Ascomycota</taxon>
        <taxon>Pezizomycotina</taxon>
        <taxon>Eurotiomycetes</taxon>
        <taxon>Chaetothyriomycetidae</taxon>
        <taxon>Chaetothyriales</taxon>
        <taxon>Herpotrichiellaceae</taxon>
        <taxon>Cladophialophora</taxon>
    </lineage>
</organism>
<proteinExistence type="inferred from homology"/>
<name>A0A0D2C0K9_9EURO</name>
<evidence type="ECO:0000313" key="6">
    <source>
        <dbReference type="Proteomes" id="UP000054466"/>
    </source>
</evidence>
<dbReference type="VEuPathDB" id="FungiDB:PV07_09741"/>
<evidence type="ECO:0000313" key="5">
    <source>
        <dbReference type="EMBL" id="KIW24000.1"/>
    </source>
</evidence>
<comment type="subcellular location">
    <subcellularLocation>
        <location evidence="1">Membrane</location>
        <topology evidence="1">Single-pass type II membrane protein</topology>
    </subcellularLocation>
</comment>
<reference evidence="5 6" key="1">
    <citation type="submission" date="2015-01" db="EMBL/GenBank/DDBJ databases">
        <title>The Genome Sequence of Cladophialophora immunda CBS83496.</title>
        <authorList>
            <consortium name="The Broad Institute Genomics Platform"/>
            <person name="Cuomo C."/>
            <person name="de Hoog S."/>
            <person name="Gorbushina A."/>
            <person name="Stielow B."/>
            <person name="Teixiera M."/>
            <person name="Abouelleil A."/>
            <person name="Chapman S.B."/>
            <person name="Priest M."/>
            <person name="Young S.K."/>
            <person name="Wortman J."/>
            <person name="Nusbaum C."/>
            <person name="Birren B."/>
        </authorList>
    </citation>
    <scope>NUCLEOTIDE SEQUENCE [LARGE SCALE GENOMIC DNA]</scope>
    <source>
        <strain evidence="5 6">CBS 83496</strain>
    </source>
</reference>
<dbReference type="EMBL" id="KN847045">
    <property type="protein sequence ID" value="KIW24000.1"/>
    <property type="molecule type" value="Genomic_DNA"/>
</dbReference>
<dbReference type="OrthoDB" id="3631276at2759"/>
<protein>
    <submittedName>
        <fullName evidence="5">Uncharacterized protein</fullName>
    </submittedName>
</protein>
<evidence type="ECO:0000256" key="1">
    <source>
        <dbReference type="ARBA" id="ARBA00004606"/>
    </source>
</evidence>
<feature type="compositionally biased region" description="Basic residues" evidence="4">
    <location>
        <begin position="704"/>
        <end position="721"/>
    </location>
</feature>
<dbReference type="GO" id="GO:0016020">
    <property type="term" value="C:membrane"/>
    <property type="evidence" value="ECO:0007669"/>
    <property type="project" value="UniProtKB-SubCell"/>
</dbReference>